<evidence type="ECO:0000313" key="5">
    <source>
        <dbReference type="Proteomes" id="UP000598633"/>
    </source>
</evidence>
<keyword evidence="4" id="KW-0413">Isomerase</keyword>
<dbReference type="GO" id="GO:0046872">
    <property type="term" value="F:metal ion binding"/>
    <property type="evidence" value="ECO:0007669"/>
    <property type="project" value="UniProtKB-KW"/>
</dbReference>
<dbReference type="EMBL" id="JACXWA010000117">
    <property type="protein sequence ID" value="MBD3871107.1"/>
    <property type="molecule type" value="Genomic_DNA"/>
</dbReference>
<dbReference type="InterPro" id="IPR037523">
    <property type="entry name" value="VOC_core"/>
</dbReference>
<dbReference type="PROSITE" id="PS51819">
    <property type="entry name" value="VOC"/>
    <property type="match status" value="1"/>
</dbReference>
<organism evidence="4 5">
    <name type="scientific">Candidatus Sulfomarinibacter kjeldsenii</name>
    <dbReference type="NCBI Taxonomy" id="2885994"/>
    <lineage>
        <taxon>Bacteria</taxon>
        <taxon>Pseudomonadati</taxon>
        <taxon>Acidobacteriota</taxon>
        <taxon>Thermoanaerobaculia</taxon>
        <taxon>Thermoanaerobaculales</taxon>
        <taxon>Candidatus Sulfomarinibacteraceae</taxon>
        <taxon>Candidatus Sulfomarinibacter</taxon>
    </lineage>
</organism>
<dbReference type="GO" id="GO:0004493">
    <property type="term" value="F:methylmalonyl-CoA epimerase activity"/>
    <property type="evidence" value="ECO:0007669"/>
    <property type="project" value="UniProtKB-EC"/>
</dbReference>
<dbReference type="AlphaFoldDB" id="A0A8J6XXY8"/>
<proteinExistence type="inferred from homology"/>
<dbReference type="Proteomes" id="UP000598633">
    <property type="component" value="Unassembled WGS sequence"/>
</dbReference>
<protein>
    <submittedName>
        <fullName evidence="4">Methylmalonyl-CoA epimerase</fullName>
        <ecNumber evidence="4">5.1.99.1</ecNumber>
    </submittedName>
</protein>
<evidence type="ECO:0000259" key="3">
    <source>
        <dbReference type="PROSITE" id="PS51819"/>
    </source>
</evidence>
<dbReference type="PANTHER" id="PTHR43048">
    <property type="entry name" value="METHYLMALONYL-COA EPIMERASE"/>
    <property type="match status" value="1"/>
</dbReference>
<sequence length="139" mass="15128">MIEKPELDHIGIAVDSIDSGLAIYRSLGIEVQSVEEVADQKVRVAFLPVGDTRIELLEPTDDTSPIARHLERRGAGLHHICLRVADVRAAMAQLSEEGYRLLSEEPVQGAHDCLVCFVHPKSAGGVLIELSESIASYES</sequence>
<dbReference type="GO" id="GO:0046491">
    <property type="term" value="P:L-methylmalonyl-CoA metabolic process"/>
    <property type="evidence" value="ECO:0007669"/>
    <property type="project" value="TreeGrafter"/>
</dbReference>
<comment type="caution">
    <text evidence="4">The sequence shown here is derived from an EMBL/GenBank/DDBJ whole genome shotgun (WGS) entry which is preliminary data.</text>
</comment>
<dbReference type="EC" id="5.1.99.1" evidence="4"/>
<comment type="similarity">
    <text evidence="1">Belongs to the methylmalonyl-CoA epimerase family.</text>
</comment>
<evidence type="ECO:0000256" key="2">
    <source>
        <dbReference type="ARBA" id="ARBA00022723"/>
    </source>
</evidence>
<reference evidence="4 5" key="1">
    <citation type="submission" date="2020-08" db="EMBL/GenBank/DDBJ databases">
        <title>Acidobacteriota in marine sediments use diverse sulfur dissimilation pathways.</title>
        <authorList>
            <person name="Wasmund K."/>
        </authorList>
    </citation>
    <scope>NUCLEOTIDE SEQUENCE [LARGE SCALE GENOMIC DNA]</scope>
    <source>
        <strain evidence="4">MAG AM3-A</strain>
    </source>
</reference>
<dbReference type="Pfam" id="PF13669">
    <property type="entry name" value="Glyoxalase_4"/>
    <property type="match status" value="1"/>
</dbReference>
<dbReference type="InterPro" id="IPR029068">
    <property type="entry name" value="Glyas_Bleomycin-R_OHBP_Dase"/>
</dbReference>
<dbReference type="InterPro" id="IPR017515">
    <property type="entry name" value="MeMalonyl-CoA_epimerase"/>
</dbReference>
<keyword evidence="2" id="KW-0479">Metal-binding</keyword>
<dbReference type="CDD" id="cd07249">
    <property type="entry name" value="MMCE"/>
    <property type="match status" value="1"/>
</dbReference>
<dbReference type="InterPro" id="IPR051785">
    <property type="entry name" value="MMCE/EMCE_epimerase"/>
</dbReference>
<accession>A0A8J6XXY8</accession>
<name>A0A8J6XXY8_9BACT</name>
<dbReference type="PANTHER" id="PTHR43048:SF3">
    <property type="entry name" value="METHYLMALONYL-COA EPIMERASE, MITOCHONDRIAL"/>
    <property type="match status" value="1"/>
</dbReference>
<dbReference type="NCBIfam" id="TIGR03081">
    <property type="entry name" value="metmalonyl_epim"/>
    <property type="match status" value="1"/>
</dbReference>
<dbReference type="SUPFAM" id="SSF54593">
    <property type="entry name" value="Glyoxalase/Bleomycin resistance protein/Dihydroxybiphenyl dioxygenase"/>
    <property type="match status" value="1"/>
</dbReference>
<evidence type="ECO:0000313" key="4">
    <source>
        <dbReference type="EMBL" id="MBD3871107.1"/>
    </source>
</evidence>
<evidence type="ECO:0000256" key="1">
    <source>
        <dbReference type="ARBA" id="ARBA00009308"/>
    </source>
</evidence>
<gene>
    <name evidence="4" type="primary">mce</name>
    <name evidence="4" type="ORF">IFJ97_07105</name>
</gene>
<feature type="domain" description="VOC" evidence="3">
    <location>
        <begin position="6"/>
        <end position="133"/>
    </location>
</feature>
<dbReference type="Gene3D" id="3.10.180.10">
    <property type="entry name" value="2,3-Dihydroxybiphenyl 1,2-Dioxygenase, domain 1"/>
    <property type="match status" value="1"/>
</dbReference>